<dbReference type="InterPro" id="IPR012946">
    <property type="entry name" value="X8"/>
</dbReference>
<keyword evidence="2" id="KW-0449">Lipoprotein</keyword>
<dbReference type="EMBL" id="AWWV01006206">
    <property type="protein sequence ID" value="OMP02551.1"/>
    <property type="molecule type" value="Genomic_DNA"/>
</dbReference>
<comment type="subcellular location">
    <subcellularLocation>
        <location evidence="1">Cell membrane</location>
        <topology evidence="1">Lipid-anchor</topology>
        <topology evidence="1">GPI-anchor</topology>
    </subcellularLocation>
</comment>
<keyword evidence="6" id="KW-1185">Reference proteome</keyword>
<dbReference type="PANTHER" id="PTHR31044:SF57">
    <property type="entry name" value="CARBOHYDRATE-BINDING X8 DOMAIN SUPERFAMILY PROTEIN"/>
    <property type="match status" value="1"/>
</dbReference>
<dbReference type="AlphaFoldDB" id="A0A1R3K646"/>
<evidence type="ECO:0000256" key="3">
    <source>
        <dbReference type="ARBA" id="ARBA00022729"/>
    </source>
</evidence>
<dbReference type="GO" id="GO:0005886">
    <property type="term" value="C:plasma membrane"/>
    <property type="evidence" value="ECO:0007669"/>
    <property type="project" value="UniProtKB-SubCell"/>
</dbReference>
<dbReference type="GO" id="GO:0098552">
    <property type="term" value="C:side of membrane"/>
    <property type="evidence" value="ECO:0007669"/>
    <property type="project" value="UniProtKB-KW"/>
</dbReference>
<evidence type="ECO:0000259" key="4">
    <source>
        <dbReference type="Pfam" id="PF07983"/>
    </source>
</evidence>
<protein>
    <recommendedName>
        <fullName evidence="4">X8 domain-containing protein</fullName>
    </recommendedName>
</protein>
<keyword evidence="3" id="KW-0732">Signal</keyword>
<proteinExistence type="predicted"/>
<dbReference type="GO" id="GO:0009506">
    <property type="term" value="C:plasmodesma"/>
    <property type="evidence" value="ECO:0007669"/>
    <property type="project" value="UniProtKB-ARBA"/>
</dbReference>
<feature type="domain" description="X8" evidence="4">
    <location>
        <begin position="4"/>
        <end position="45"/>
    </location>
</feature>
<keyword evidence="2" id="KW-0336">GPI-anchor</keyword>
<gene>
    <name evidence="5" type="ORF">CCACVL1_02764</name>
</gene>
<dbReference type="InterPro" id="IPR044788">
    <property type="entry name" value="X8_dom_prot"/>
</dbReference>
<dbReference type="Proteomes" id="UP000188268">
    <property type="component" value="Unassembled WGS sequence"/>
</dbReference>
<name>A0A1R3K646_COCAP</name>
<evidence type="ECO:0000313" key="5">
    <source>
        <dbReference type="EMBL" id="OMP02551.1"/>
    </source>
</evidence>
<dbReference type="PANTHER" id="PTHR31044">
    <property type="entry name" value="BETA-1,3 GLUCANASE"/>
    <property type="match status" value="1"/>
</dbReference>
<keyword evidence="2" id="KW-0472">Membrane</keyword>
<evidence type="ECO:0000313" key="6">
    <source>
        <dbReference type="Proteomes" id="UP000188268"/>
    </source>
</evidence>
<keyword evidence="2" id="KW-0325">Glycoprotein</keyword>
<dbReference type="OrthoDB" id="1928574at2759"/>
<evidence type="ECO:0000256" key="1">
    <source>
        <dbReference type="ARBA" id="ARBA00004609"/>
    </source>
</evidence>
<comment type="caution">
    <text evidence="5">The sequence shown here is derived from an EMBL/GenBank/DDBJ whole genome shotgun (WGS) entry which is preliminary data.</text>
</comment>
<dbReference type="Gramene" id="OMP02551">
    <property type="protein sequence ID" value="OMP02551"/>
    <property type="gene ID" value="CCACVL1_02764"/>
</dbReference>
<reference evidence="5 6" key="1">
    <citation type="submission" date="2013-09" db="EMBL/GenBank/DDBJ databases">
        <title>Corchorus capsularis genome sequencing.</title>
        <authorList>
            <person name="Alam M."/>
            <person name="Haque M.S."/>
            <person name="Islam M.S."/>
            <person name="Emdad E.M."/>
            <person name="Islam M.M."/>
            <person name="Ahmed B."/>
            <person name="Halim A."/>
            <person name="Hossen Q.M.M."/>
            <person name="Hossain M.Z."/>
            <person name="Ahmed R."/>
            <person name="Khan M.M."/>
            <person name="Islam R."/>
            <person name="Rashid M.M."/>
            <person name="Khan S.A."/>
            <person name="Rahman M.S."/>
            <person name="Alam M."/>
        </authorList>
    </citation>
    <scope>NUCLEOTIDE SEQUENCE [LARGE SCALE GENOMIC DNA]</scope>
    <source>
        <strain evidence="6">cv. CVL-1</strain>
        <tissue evidence="5">Whole seedling</tissue>
    </source>
</reference>
<sequence length="59" mass="6631">MGYNCGLIQPNGSCFTPDTPINHASVVMNFYYQLVGRPISACYFGYVNDYASCQYLYKA</sequence>
<organism evidence="5 6">
    <name type="scientific">Corchorus capsularis</name>
    <name type="common">Jute</name>
    <dbReference type="NCBI Taxonomy" id="210143"/>
    <lineage>
        <taxon>Eukaryota</taxon>
        <taxon>Viridiplantae</taxon>
        <taxon>Streptophyta</taxon>
        <taxon>Embryophyta</taxon>
        <taxon>Tracheophyta</taxon>
        <taxon>Spermatophyta</taxon>
        <taxon>Magnoliopsida</taxon>
        <taxon>eudicotyledons</taxon>
        <taxon>Gunneridae</taxon>
        <taxon>Pentapetalae</taxon>
        <taxon>rosids</taxon>
        <taxon>malvids</taxon>
        <taxon>Malvales</taxon>
        <taxon>Malvaceae</taxon>
        <taxon>Grewioideae</taxon>
        <taxon>Apeibeae</taxon>
        <taxon>Corchorus</taxon>
    </lineage>
</organism>
<dbReference type="Pfam" id="PF07983">
    <property type="entry name" value="X8"/>
    <property type="match status" value="1"/>
</dbReference>
<accession>A0A1R3K646</accession>
<evidence type="ECO:0000256" key="2">
    <source>
        <dbReference type="ARBA" id="ARBA00022622"/>
    </source>
</evidence>